<organism evidence="1 2">
    <name type="scientific">Yanghanlia caeni</name>
    <dbReference type="NCBI Taxonomy" id="3064283"/>
    <lineage>
        <taxon>Bacteria</taxon>
        <taxon>Pseudomonadati</taxon>
        <taxon>Pseudomonadota</taxon>
        <taxon>Betaproteobacteria</taxon>
        <taxon>Burkholderiales</taxon>
        <taxon>Alcaligenaceae</taxon>
        <taxon>Yanghanlia</taxon>
    </lineage>
</organism>
<proteinExistence type="predicted"/>
<keyword evidence="2" id="KW-1185">Reference proteome</keyword>
<dbReference type="RefSeq" id="WP_347287411.1">
    <property type="nucleotide sequence ID" value="NZ_JAUZQE010000034.1"/>
</dbReference>
<dbReference type="Proteomes" id="UP001232156">
    <property type="component" value="Unassembled WGS sequence"/>
</dbReference>
<dbReference type="InterPro" id="IPR019650">
    <property type="entry name" value="DUF2513"/>
</dbReference>
<accession>A0ABU1D8I4</accession>
<evidence type="ECO:0000313" key="1">
    <source>
        <dbReference type="EMBL" id="MDR4126724.1"/>
    </source>
</evidence>
<comment type="caution">
    <text evidence="1">The sequence shown here is derived from an EMBL/GenBank/DDBJ whole genome shotgun (WGS) entry which is preliminary data.</text>
</comment>
<name>A0ABU1D8I4_9BURK</name>
<sequence>MKRNWDVIRDVLIEVEALNSTQFETIQYGPASESEQPEKDLHGILLWKAGFLEGADAGCMDGDAVLAQSLTWAGHDLLETIRSKAVWERIKTTAHEKGIELTFDTVKALAKATLASILSGA</sequence>
<reference evidence="1 2" key="1">
    <citation type="submission" date="2023-08" db="EMBL/GenBank/DDBJ databases">
        <title>Alcaligenaceae gen. nov., a novel taxon isolated from the sludge of Yixing Pesticide Factory.</title>
        <authorList>
            <person name="Ruan L."/>
        </authorList>
    </citation>
    <scope>NUCLEOTIDE SEQUENCE [LARGE SCALE GENOMIC DNA]</scope>
    <source>
        <strain evidence="1 2">LG-2</strain>
    </source>
</reference>
<evidence type="ECO:0000313" key="2">
    <source>
        <dbReference type="Proteomes" id="UP001232156"/>
    </source>
</evidence>
<gene>
    <name evidence="1" type="ORF">Q8947_12115</name>
</gene>
<protein>
    <submittedName>
        <fullName evidence="1">DUF2513 domain-containing protein</fullName>
    </submittedName>
</protein>
<dbReference type="Pfam" id="PF10711">
    <property type="entry name" value="DUF2513"/>
    <property type="match status" value="1"/>
</dbReference>
<dbReference type="EMBL" id="JAUZQE010000034">
    <property type="protein sequence ID" value="MDR4126724.1"/>
    <property type="molecule type" value="Genomic_DNA"/>
</dbReference>